<protein>
    <submittedName>
        <fullName evidence="2">Uncharacterized protein</fullName>
    </submittedName>
</protein>
<reference evidence="2 3" key="1">
    <citation type="journal article" date="2016" name="BMC Genomics">
        <title>Combined genomic and structural analyses of a cultured magnetotactic bacterium reveals its niche adaptation to a dynamic environment.</title>
        <authorList>
            <person name="Araujo A.C."/>
            <person name="Morillo V."/>
            <person name="Cypriano J."/>
            <person name="Teixeira L.C."/>
            <person name="Leao P."/>
            <person name="Lyra S."/>
            <person name="Almeida L.G."/>
            <person name="Bazylinski D.A."/>
            <person name="Vasconcellos A.T."/>
            <person name="Abreu F."/>
            <person name="Lins U."/>
        </authorList>
    </citation>
    <scope>NUCLEOTIDE SEQUENCE [LARGE SCALE GENOMIC DNA]</scope>
    <source>
        <strain evidence="2 3">IT-1</strain>
    </source>
</reference>
<evidence type="ECO:0000313" key="3">
    <source>
        <dbReference type="Proteomes" id="UP000194003"/>
    </source>
</evidence>
<feature type="compositionally biased region" description="Polar residues" evidence="1">
    <location>
        <begin position="124"/>
        <end position="140"/>
    </location>
</feature>
<sequence length="369" mass="40889">MAWAGIRPGWRSPPLRPRVPSSKGRRCGDQQTQRKGVGADNRSQEETPTPQNPLAQLTRTVGSGFGTGLRGKANSFNAPGIRRARPPQGAGVTIGLTQRPQRHKTLERGRPGRSGWGPRLTPKMSEQSQCARDSARQTASEGGRGIGLRMRRQRHKTLLMRSPVWSGQGWDWPCAIEHPGAPWIRCNAHLGARTRVGSEIGRDPPQPRMEMFRINPKRPRWELLRVKIEQINVSAKTHRKMGGGGLRLAGRQRLNEQACARDAMEGGLTPDDLAKTLGCARAWNTAHNPTQEGSIMRRHHQEKLMRNQRLTSFRQAVATERLDWLETKTQDVCAMECATSAGTGMPFWAVMGLAEDGLRIARGAGVRVS</sequence>
<feature type="compositionally biased region" description="Polar residues" evidence="1">
    <location>
        <begin position="46"/>
        <end position="61"/>
    </location>
</feature>
<accession>A0A1Y2K6F8</accession>
<dbReference type="EMBL" id="LVJN01000019">
    <property type="protein sequence ID" value="OSM03932.1"/>
    <property type="molecule type" value="Genomic_DNA"/>
</dbReference>
<dbReference type="Proteomes" id="UP000194003">
    <property type="component" value="Unassembled WGS sequence"/>
</dbReference>
<keyword evidence="3" id="KW-1185">Reference proteome</keyword>
<evidence type="ECO:0000313" key="2">
    <source>
        <dbReference type="EMBL" id="OSM03932.1"/>
    </source>
</evidence>
<feature type="region of interest" description="Disordered" evidence="1">
    <location>
        <begin position="1"/>
        <end position="148"/>
    </location>
</feature>
<comment type="caution">
    <text evidence="2">The sequence shown here is derived from an EMBL/GenBank/DDBJ whole genome shotgun (WGS) entry which is preliminary data.</text>
</comment>
<dbReference type="STRING" id="1434232.MAIT1_01038"/>
<dbReference type="AlphaFoldDB" id="A0A1Y2K6F8"/>
<gene>
    <name evidence="2" type="ORF">MAIT1_01038</name>
</gene>
<proteinExistence type="predicted"/>
<organism evidence="2 3">
    <name type="scientific">Magnetofaba australis IT-1</name>
    <dbReference type="NCBI Taxonomy" id="1434232"/>
    <lineage>
        <taxon>Bacteria</taxon>
        <taxon>Pseudomonadati</taxon>
        <taxon>Pseudomonadota</taxon>
        <taxon>Magnetococcia</taxon>
        <taxon>Magnetococcales</taxon>
        <taxon>Magnetococcaceae</taxon>
        <taxon>Magnetofaba</taxon>
    </lineage>
</organism>
<evidence type="ECO:0000256" key="1">
    <source>
        <dbReference type="SAM" id="MobiDB-lite"/>
    </source>
</evidence>
<name>A0A1Y2K6F8_9PROT</name>